<evidence type="ECO:0000256" key="2">
    <source>
        <dbReference type="ARBA" id="ARBA00005028"/>
    </source>
</evidence>
<dbReference type="Proteomes" id="UP000245699">
    <property type="component" value="Unassembled WGS sequence"/>
</dbReference>
<dbReference type="Pfam" id="PF00349">
    <property type="entry name" value="Hexokinase_1"/>
    <property type="match status" value="1"/>
</dbReference>
<keyword evidence="15" id="KW-1185">Reference proteome</keyword>
<comment type="caution">
    <text evidence="14">The sequence shown here is derived from an EMBL/GenBank/DDBJ whole genome shotgun (WGS) entry which is preliminary data.</text>
</comment>
<evidence type="ECO:0000259" key="12">
    <source>
        <dbReference type="Pfam" id="PF00349"/>
    </source>
</evidence>
<evidence type="ECO:0000256" key="3">
    <source>
        <dbReference type="ARBA" id="ARBA00009225"/>
    </source>
</evidence>
<dbReference type="PROSITE" id="PS51748">
    <property type="entry name" value="HEXOKINASE_2"/>
    <property type="match status" value="1"/>
</dbReference>
<dbReference type="GO" id="GO:0001678">
    <property type="term" value="P:intracellular glucose homeostasis"/>
    <property type="evidence" value="ECO:0007669"/>
    <property type="project" value="InterPro"/>
</dbReference>
<dbReference type="GO" id="GO:0004340">
    <property type="term" value="F:glucokinase activity"/>
    <property type="evidence" value="ECO:0007669"/>
    <property type="project" value="TreeGrafter"/>
</dbReference>
<evidence type="ECO:0000313" key="15">
    <source>
        <dbReference type="Proteomes" id="UP000245699"/>
    </source>
</evidence>
<keyword evidence="6 11" id="KW-0418">Kinase</keyword>
<evidence type="ECO:0000256" key="5">
    <source>
        <dbReference type="ARBA" id="ARBA00022741"/>
    </source>
</evidence>
<dbReference type="UniPathway" id="UPA00109">
    <property type="reaction ID" value="UER00180"/>
</dbReference>
<dbReference type="InterPro" id="IPR043129">
    <property type="entry name" value="ATPase_NBD"/>
</dbReference>
<keyword evidence="8 11" id="KW-0324">Glycolysis</keyword>
<keyword evidence="7 11" id="KW-0067">ATP-binding</keyword>
<dbReference type="GO" id="GO:0006096">
    <property type="term" value="P:glycolytic process"/>
    <property type="evidence" value="ECO:0007669"/>
    <property type="project" value="UniProtKB-UniPathway"/>
</dbReference>
<gene>
    <name evidence="14" type="ORF">BB559_001910</name>
</gene>
<dbReference type="Gene3D" id="3.40.367.20">
    <property type="match status" value="1"/>
</dbReference>
<dbReference type="OrthoDB" id="419537at2759"/>
<organism evidence="14 15">
    <name type="scientific">Furculomyces boomerangus</name>
    <dbReference type="NCBI Taxonomy" id="61424"/>
    <lineage>
        <taxon>Eukaryota</taxon>
        <taxon>Fungi</taxon>
        <taxon>Fungi incertae sedis</taxon>
        <taxon>Zoopagomycota</taxon>
        <taxon>Kickxellomycotina</taxon>
        <taxon>Harpellomycetes</taxon>
        <taxon>Harpellales</taxon>
        <taxon>Harpellaceae</taxon>
        <taxon>Furculomyces</taxon>
    </lineage>
</organism>
<dbReference type="SUPFAM" id="SSF53067">
    <property type="entry name" value="Actin-like ATPase domain"/>
    <property type="match status" value="2"/>
</dbReference>
<dbReference type="GO" id="GO:0005829">
    <property type="term" value="C:cytosol"/>
    <property type="evidence" value="ECO:0007669"/>
    <property type="project" value="TreeGrafter"/>
</dbReference>
<keyword evidence="5 11" id="KW-0547">Nucleotide-binding</keyword>
<dbReference type="GO" id="GO:0005739">
    <property type="term" value="C:mitochondrion"/>
    <property type="evidence" value="ECO:0007669"/>
    <property type="project" value="TreeGrafter"/>
</dbReference>
<name>A0A2T9YZK2_9FUNG</name>
<dbReference type="AlphaFoldDB" id="A0A2T9YZK2"/>
<evidence type="ECO:0000313" key="14">
    <source>
        <dbReference type="EMBL" id="PVU97768.1"/>
    </source>
</evidence>
<proteinExistence type="inferred from homology"/>
<comment type="catalytic activity">
    <reaction evidence="10">
        <text>D-fructose + ATP = D-fructose 6-phosphate + ADP + H(+)</text>
        <dbReference type="Rhea" id="RHEA:16125"/>
        <dbReference type="ChEBI" id="CHEBI:15378"/>
        <dbReference type="ChEBI" id="CHEBI:30616"/>
        <dbReference type="ChEBI" id="CHEBI:37721"/>
        <dbReference type="ChEBI" id="CHEBI:61527"/>
        <dbReference type="ChEBI" id="CHEBI:456216"/>
        <dbReference type="EC" id="2.7.1.1"/>
    </reaction>
    <physiologicalReaction direction="left-to-right" evidence="10">
        <dbReference type="Rhea" id="RHEA:16126"/>
    </physiologicalReaction>
</comment>
<dbReference type="PRINTS" id="PR00475">
    <property type="entry name" value="HEXOKINASE"/>
</dbReference>
<comment type="pathway">
    <text evidence="2">Carbohydrate metabolism; hexose metabolism.</text>
</comment>
<dbReference type="PANTHER" id="PTHR19443:SF16">
    <property type="entry name" value="HEXOKINASE TYPE 1-RELATED"/>
    <property type="match status" value="1"/>
</dbReference>
<dbReference type="InterPro" id="IPR022672">
    <property type="entry name" value="Hexokinase_N"/>
</dbReference>
<dbReference type="GO" id="GO:0005524">
    <property type="term" value="F:ATP binding"/>
    <property type="evidence" value="ECO:0007669"/>
    <property type="project" value="UniProtKB-UniRule"/>
</dbReference>
<evidence type="ECO:0000256" key="10">
    <source>
        <dbReference type="ARBA" id="ARBA00047905"/>
    </source>
</evidence>
<comment type="pathway">
    <text evidence="1">Carbohydrate degradation; glycolysis; D-glyceraldehyde 3-phosphate and glycerone phosphate from D-glucose: step 1/4.</text>
</comment>
<dbReference type="EMBL" id="MBFT01000100">
    <property type="protein sequence ID" value="PVU97768.1"/>
    <property type="molecule type" value="Genomic_DNA"/>
</dbReference>
<dbReference type="STRING" id="61424.A0A2T9YZK2"/>
<evidence type="ECO:0000256" key="8">
    <source>
        <dbReference type="ARBA" id="ARBA00023152"/>
    </source>
</evidence>
<comment type="catalytic activity">
    <reaction evidence="9">
        <text>a D-hexose + ATP = a D-hexose 6-phosphate + ADP + H(+)</text>
        <dbReference type="Rhea" id="RHEA:22740"/>
        <dbReference type="ChEBI" id="CHEBI:4194"/>
        <dbReference type="ChEBI" id="CHEBI:15378"/>
        <dbReference type="ChEBI" id="CHEBI:30616"/>
        <dbReference type="ChEBI" id="CHEBI:229467"/>
        <dbReference type="ChEBI" id="CHEBI:456216"/>
        <dbReference type="EC" id="2.7.1.1"/>
    </reaction>
    <physiologicalReaction direction="left-to-right" evidence="9">
        <dbReference type="Rhea" id="RHEA:22741"/>
    </physiologicalReaction>
</comment>
<dbReference type="InterPro" id="IPR022673">
    <property type="entry name" value="Hexokinase_C"/>
</dbReference>
<keyword evidence="4 11" id="KW-0808">Transferase</keyword>
<dbReference type="GO" id="GO:0005536">
    <property type="term" value="F:D-glucose binding"/>
    <property type="evidence" value="ECO:0007669"/>
    <property type="project" value="InterPro"/>
</dbReference>
<evidence type="ECO:0000256" key="9">
    <source>
        <dbReference type="ARBA" id="ARBA00044613"/>
    </source>
</evidence>
<evidence type="ECO:0000256" key="6">
    <source>
        <dbReference type="ARBA" id="ARBA00022777"/>
    </source>
</evidence>
<dbReference type="InterPro" id="IPR001312">
    <property type="entry name" value="Hexokinase"/>
</dbReference>
<dbReference type="GO" id="GO:0006006">
    <property type="term" value="P:glucose metabolic process"/>
    <property type="evidence" value="ECO:0007669"/>
    <property type="project" value="TreeGrafter"/>
</dbReference>
<accession>A0A2T9YZK2</accession>
<evidence type="ECO:0000256" key="1">
    <source>
        <dbReference type="ARBA" id="ARBA00004888"/>
    </source>
</evidence>
<dbReference type="Gene3D" id="3.30.420.40">
    <property type="match status" value="1"/>
</dbReference>
<evidence type="ECO:0000256" key="7">
    <source>
        <dbReference type="ARBA" id="ARBA00022840"/>
    </source>
</evidence>
<sequence length="458" mass="51409">MSLNNKNLNTRLDTLLTDLETQLLVDDNKFNNIARIFQEEMTKGLEENRDHRNLKMLPSFVSKRPNGQEKGQCLAIDLGGTNLRIFLMELVGNSDYNIIMQSSHVVTDEAKNVNPFRWIAERTKEFFVKVSESNHNLGDNTIPCGFTFSYPIFQKSIQTGILVSWTKGFTAPNFEGKDVVKILQDELDKACVKVKITAIANDTVSLLVASGYMYPNSLIGTIFGTGNNGCYWEKVSNIKKLESDTDANEMLINIEWGAFDNDLELLPFTMHDNKLHRESPKYGFQSFEKMISGLYLGEVVRNTLLWLIDNRVLFNGRSSEFLNTPYKLDTAFVSSIVADESENLDNARSVITNDFCIHNPTFTECQTVKRVCEAASLRAKRLSAAAICAVLEKRKDILSEGATIGLDGSMYEHFPGFGESLNNSIRNYFGDQIADRIKLKLIRDGSILGAAIIAIIEA</sequence>
<evidence type="ECO:0000259" key="13">
    <source>
        <dbReference type="Pfam" id="PF03727"/>
    </source>
</evidence>
<evidence type="ECO:0000256" key="4">
    <source>
        <dbReference type="ARBA" id="ARBA00022679"/>
    </source>
</evidence>
<dbReference type="PANTHER" id="PTHR19443">
    <property type="entry name" value="HEXOKINASE"/>
    <property type="match status" value="1"/>
</dbReference>
<dbReference type="GO" id="GO:0008865">
    <property type="term" value="F:fructokinase activity"/>
    <property type="evidence" value="ECO:0007669"/>
    <property type="project" value="TreeGrafter"/>
</dbReference>
<reference evidence="14 15" key="1">
    <citation type="journal article" date="2018" name="MBio">
        <title>Comparative Genomics Reveals the Core Gene Toolbox for the Fungus-Insect Symbiosis.</title>
        <authorList>
            <person name="Wang Y."/>
            <person name="Stata M."/>
            <person name="Wang W."/>
            <person name="Stajich J.E."/>
            <person name="White M.M."/>
            <person name="Moncalvo J.M."/>
        </authorList>
    </citation>
    <scope>NUCLEOTIDE SEQUENCE [LARGE SCALE GENOMIC DNA]</scope>
    <source>
        <strain evidence="14 15">AUS-77-4</strain>
    </source>
</reference>
<dbReference type="EC" id="2.7.1.-" evidence="11"/>
<comment type="similarity">
    <text evidence="3 11">Belongs to the hexokinase family.</text>
</comment>
<feature type="domain" description="Hexokinase N-terminal" evidence="12">
    <location>
        <begin position="17"/>
        <end position="212"/>
    </location>
</feature>
<evidence type="ECO:0000256" key="11">
    <source>
        <dbReference type="RuleBase" id="RU362007"/>
    </source>
</evidence>
<dbReference type="CDD" id="cd24018">
    <property type="entry name" value="ASKHA_NBD_HK_fungi"/>
    <property type="match status" value="1"/>
</dbReference>
<feature type="domain" description="Hexokinase C-terminal" evidence="13">
    <location>
        <begin position="219"/>
        <end position="455"/>
    </location>
</feature>
<dbReference type="Pfam" id="PF03727">
    <property type="entry name" value="Hexokinase_2"/>
    <property type="match status" value="1"/>
</dbReference>
<protein>
    <recommendedName>
        <fullName evidence="11">Phosphotransferase</fullName>
        <ecNumber evidence="11">2.7.1.-</ecNumber>
    </recommendedName>
</protein>